<dbReference type="PANTHER" id="PTHR43280">
    <property type="entry name" value="ARAC-FAMILY TRANSCRIPTIONAL REGULATOR"/>
    <property type="match status" value="1"/>
</dbReference>
<dbReference type="AlphaFoldDB" id="A0A841T811"/>
<keyword evidence="3" id="KW-0804">Transcription</keyword>
<dbReference type="InterPro" id="IPR003313">
    <property type="entry name" value="AraC-bd"/>
</dbReference>
<organism evidence="5 6">
    <name type="scientific">Cohnella thailandensis</name>
    <dbReference type="NCBI Taxonomy" id="557557"/>
    <lineage>
        <taxon>Bacteria</taxon>
        <taxon>Bacillati</taxon>
        <taxon>Bacillota</taxon>
        <taxon>Bacilli</taxon>
        <taxon>Bacillales</taxon>
        <taxon>Paenibacillaceae</taxon>
        <taxon>Cohnella</taxon>
    </lineage>
</organism>
<sequence>MSLLQLTAPPLPHYIASGYTISEPAERHVSRKNIGVFDLLFVVEGCLYIGEEERTYEVKAGHGFILRPDRYHYGSAGCEVRTGYFWLHFQTTGSWRPLEASESAGGSEFQSAPDGLDAFTAPSFPLVLPQFVKAAHPGKVEEVQYRLIDLAPITHLSSARFEQQVLFQELIGLLAESTAPHRSSPGRACAEQAAAYLRKHYRQEISAKELGDGLSFHPVYIARCMQQEYGCSPTEYLLRYRIEQSKLLLLQTDMTVARIAEEVGFNLAPYFSSCFHKVVGMSPRNYRKQYFEG</sequence>
<dbReference type="Pfam" id="PF02311">
    <property type="entry name" value="AraC_binding"/>
    <property type="match status" value="1"/>
</dbReference>
<dbReference type="Pfam" id="PF12833">
    <property type="entry name" value="HTH_18"/>
    <property type="match status" value="1"/>
</dbReference>
<dbReference type="GO" id="GO:0003700">
    <property type="term" value="F:DNA-binding transcription factor activity"/>
    <property type="evidence" value="ECO:0007669"/>
    <property type="project" value="InterPro"/>
</dbReference>
<keyword evidence="1" id="KW-0805">Transcription regulation</keyword>
<gene>
    <name evidence="5" type="ORF">H7B67_29060</name>
</gene>
<proteinExistence type="predicted"/>
<dbReference type="InterPro" id="IPR009057">
    <property type="entry name" value="Homeodomain-like_sf"/>
</dbReference>
<dbReference type="GO" id="GO:0043565">
    <property type="term" value="F:sequence-specific DNA binding"/>
    <property type="evidence" value="ECO:0007669"/>
    <property type="project" value="InterPro"/>
</dbReference>
<dbReference type="SMART" id="SM00342">
    <property type="entry name" value="HTH_ARAC"/>
    <property type="match status" value="1"/>
</dbReference>
<dbReference type="PANTHER" id="PTHR43280:SF2">
    <property type="entry name" value="HTH-TYPE TRANSCRIPTIONAL REGULATOR EXSA"/>
    <property type="match status" value="1"/>
</dbReference>
<comment type="caution">
    <text evidence="5">The sequence shown here is derived from an EMBL/GenBank/DDBJ whole genome shotgun (WGS) entry which is preliminary data.</text>
</comment>
<evidence type="ECO:0000256" key="3">
    <source>
        <dbReference type="ARBA" id="ARBA00023163"/>
    </source>
</evidence>
<keyword evidence="2" id="KW-0238">DNA-binding</keyword>
<feature type="domain" description="HTH araC/xylS-type" evidence="4">
    <location>
        <begin position="191"/>
        <end position="289"/>
    </location>
</feature>
<evidence type="ECO:0000313" key="6">
    <source>
        <dbReference type="Proteomes" id="UP000535838"/>
    </source>
</evidence>
<keyword evidence="6" id="KW-1185">Reference proteome</keyword>
<evidence type="ECO:0000256" key="1">
    <source>
        <dbReference type="ARBA" id="ARBA00023015"/>
    </source>
</evidence>
<dbReference type="PROSITE" id="PS01124">
    <property type="entry name" value="HTH_ARAC_FAMILY_2"/>
    <property type="match status" value="1"/>
</dbReference>
<evidence type="ECO:0000256" key="2">
    <source>
        <dbReference type="ARBA" id="ARBA00023125"/>
    </source>
</evidence>
<dbReference type="InterPro" id="IPR018060">
    <property type="entry name" value="HTH_AraC"/>
</dbReference>
<dbReference type="InterPro" id="IPR037923">
    <property type="entry name" value="HTH-like"/>
</dbReference>
<reference evidence="5 6" key="1">
    <citation type="submission" date="2020-08" db="EMBL/GenBank/DDBJ databases">
        <title>Cohnella phylogeny.</title>
        <authorList>
            <person name="Dunlap C."/>
        </authorList>
    </citation>
    <scope>NUCLEOTIDE SEQUENCE [LARGE SCALE GENOMIC DNA]</scope>
    <source>
        <strain evidence="5 6">DSM 25241</strain>
    </source>
</reference>
<dbReference type="SUPFAM" id="SSF46689">
    <property type="entry name" value="Homeodomain-like"/>
    <property type="match status" value="2"/>
</dbReference>
<accession>A0A841T811</accession>
<dbReference type="SUPFAM" id="SSF51215">
    <property type="entry name" value="Regulatory protein AraC"/>
    <property type="match status" value="1"/>
</dbReference>
<protein>
    <submittedName>
        <fullName evidence="5">Helix-turn-helix domain-containing protein</fullName>
    </submittedName>
</protein>
<dbReference type="Proteomes" id="UP000535838">
    <property type="component" value="Unassembled WGS sequence"/>
</dbReference>
<dbReference type="EMBL" id="JACJVQ010000030">
    <property type="protein sequence ID" value="MBB6638200.1"/>
    <property type="molecule type" value="Genomic_DNA"/>
</dbReference>
<evidence type="ECO:0000313" key="5">
    <source>
        <dbReference type="EMBL" id="MBB6638200.1"/>
    </source>
</evidence>
<name>A0A841T811_9BACL</name>
<dbReference type="Gene3D" id="1.10.10.60">
    <property type="entry name" value="Homeodomain-like"/>
    <property type="match status" value="2"/>
</dbReference>
<evidence type="ECO:0000259" key="4">
    <source>
        <dbReference type="PROSITE" id="PS01124"/>
    </source>
</evidence>